<sequence>MFHLECVALVSTPEVLMYVQIWSILRDKFNPQCSRRRRAVPSDSTRDVCGKVECSDTLAMPVSIST</sequence>
<protein>
    <submittedName>
        <fullName evidence="1">Uncharacterized protein</fullName>
    </submittedName>
</protein>
<dbReference type="AlphaFoldDB" id="A0A9D4CYA1"/>
<gene>
    <name evidence="1" type="ORF">DPMN_042014</name>
</gene>
<reference evidence="1" key="2">
    <citation type="submission" date="2020-11" db="EMBL/GenBank/DDBJ databases">
        <authorList>
            <person name="McCartney M.A."/>
            <person name="Auch B."/>
            <person name="Kono T."/>
            <person name="Mallez S."/>
            <person name="Becker A."/>
            <person name="Gohl D.M."/>
            <person name="Silverstein K.A.T."/>
            <person name="Koren S."/>
            <person name="Bechman K.B."/>
            <person name="Herman A."/>
            <person name="Abrahante J.E."/>
            <person name="Garbe J."/>
        </authorList>
    </citation>
    <scope>NUCLEOTIDE SEQUENCE</scope>
    <source>
        <strain evidence="1">Duluth1</strain>
        <tissue evidence="1">Whole animal</tissue>
    </source>
</reference>
<evidence type="ECO:0000313" key="2">
    <source>
        <dbReference type="Proteomes" id="UP000828390"/>
    </source>
</evidence>
<dbReference type="EMBL" id="JAIWYP010000011">
    <property type="protein sequence ID" value="KAH3735482.1"/>
    <property type="molecule type" value="Genomic_DNA"/>
</dbReference>
<reference evidence="1" key="1">
    <citation type="journal article" date="2019" name="bioRxiv">
        <title>The Genome of the Zebra Mussel, Dreissena polymorpha: A Resource for Invasive Species Research.</title>
        <authorList>
            <person name="McCartney M.A."/>
            <person name="Auch B."/>
            <person name="Kono T."/>
            <person name="Mallez S."/>
            <person name="Zhang Y."/>
            <person name="Obille A."/>
            <person name="Becker A."/>
            <person name="Abrahante J.E."/>
            <person name="Garbe J."/>
            <person name="Badalamenti J.P."/>
            <person name="Herman A."/>
            <person name="Mangelson H."/>
            <person name="Liachko I."/>
            <person name="Sullivan S."/>
            <person name="Sone E.D."/>
            <person name="Koren S."/>
            <person name="Silverstein K.A.T."/>
            <person name="Beckman K.B."/>
            <person name="Gohl D.M."/>
        </authorList>
    </citation>
    <scope>NUCLEOTIDE SEQUENCE</scope>
    <source>
        <strain evidence="1">Duluth1</strain>
        <tissue evidence="1">Whole animal</tissue>
    </source>
</reference>
<proteinExistence type="predicted"/>
<accession>A0A9D4CYA1</accession>
<organism evidence="1 2">
    <name type="scientific">Dreissena polymorpha</name>
    <name type="common">Zebra mussel</name>
    <name type="synonym">Mytilus polymorpha</name>
    <dbReference type="NCBI Taxonomy" id="45954"/>
    <lineage>
        <taxon>Eukaryota</taxon>
        <taxon>Metazoa</taxon>
        <taxon>Spiralia</taxon>
        <taxon>Lophotrochozoa</taxon>
        <taxon>Mollusca</taxon>
        <taxon>Bivalvia</taxon>
        <taxon>Autobranchia</taxon>
        <taxon>Heteroconchia</taxon>
        <taxon>Euheterodonta</taxon>
        <taxon>Imparidentia</taxon>
        <taxon>Neoheterodontei</taxon>
        <taxon>Myida</taxon>
        <taxon>Dreissenoidea</taxon>
        <taxon>Dreissenidae</taxon>
        <taxon>Dreissena</taxon>
    </lineage>
</organism>
<name>A0A9D4CYA1_DREPO</name>
<evidence type="ECO:0000313" key="1">
    <source>
        <dbReference type="EMBL" id="KAH3735482.1"/>
    </source>
</evidence>
<dbReference type="Proteomes" id="UP000828390">
    <property type="component" value="Unassembled WGS sequence"/>
</dbReference>
<keyword evidence="2" id="KW-1185">Reference proteome</keyword>
<comment type="caution">
    <text evidence="1">The sequence shown here is derived from an EMBL/GenBank/DDBJ whole genome shotgun (WGS) entry which is preliminary data.</text>
</comment>